<dbReference type="SUPFAM" id="SSF53706">
    <property type="entry name" value="Formate dehydrogenase/DMSO reductase, domains 1-3"/>
    <property type="match status" value="1"/>
</dbReference>
<dbReference type="GO" id="GO:0046872">
    <property type="term" value="F:metal ion binding"/>
    <property type="evidence" value="ECO:0007669"/>
    <property type="project" value="UniProtKB-KW"/>
</dbReference>
<dbReference type="Proteomes" id="UP000286806">
    <property type="component" value="Unassembled WGS sequence"/>
</dbReference>
<dbReference type="EMBL" id="BGOW01000003">
    <property type="protein sequence ID" value="GBL44961.1"/>
    <property type="molecule type" value="Genomic_DNA"/>
</dbReference>
<proteinExistence type="inferred from homology"/>
<dbReference type="Gene3D" id="2.20.25.90">
    <property type="entry name" value="ADC-like domains"/>
    <property type="match status" value="1"/>
</dbReference>
<dbReference type="Pfam" id="PF01568">
    <property type="entry name" value="Molydop_binding"/>
    <property type="match status" value="1"/>
</dbReference>
<sequence length="906" mass="98112">MTSLHSSKLIQSACAYCGVGCGVLIETDGASITGVRGDPDHPANFGRLCTKGSTLHLVAAQTDARALYPELRSERGAARERVSWDSALDHAASRFAEIIHTHGPDAVGFYISGQLLTEDYYVFNKLAKGLIGTNNVDTNSRLCMSSAVTGYKTTLGADAPPACYDDIAATDCLFIAGSNTAYAHPIVYRRIEDARKANPGLKVIVVDPRRTDTAREADLHLPILPGTDVALFNAMLHVMLWENMADTDYIAAHTSGFDALRATVREYSPEAVAGLCGVPAADIITAARWFGKSPATLSLYCQGLNQSSHGTDKNAALINLHLATGQIGRPGAGPFSLTGQPNAMGGREVGGMANLLSAHRDLANPAHRAEVAALWGVDSVPATPGKTAVEIFEAVARGEIKALWIACTNPAQSLPNQTLVRAALAAAEFVVVQEVNAFTETAEYADLLLPATAWGEKEGTVTNSERRITHLQAAIAAPGETRPDWEIAADFAQRLGVLQGKPADRLFPYTNVEAVFNEHRESTRGRDLDITGLSYALLDQQGPQQWPFPEGAATGKARLYADGVYPTADGRAKFANPRYLPTAEVINTRYPLHFNTGRLRDQWHGMSRTGMVARLFSHVETPALSMHADDMARRSLKDGDLVRVKNPRGELLVPVEASEEMRVGQVFMPMHWGGRYMSGFGVNTITADQCDPVSRQPELKHAVVQVEKAPLPWHMAVMRRDNAVARMLRIQPLLARFDYASCGLYGRDNPLLVLRVAHGTPLSTEMLAEIDALLGMQDEASIMRYDDPRRGISKRVMVEDGRVVGVRLTGEIAARDWLKEMMAEGVEIAPLRSWVLAPVATPPAGSHSRGRIICNCLNIPETRILDVLARGADLTALQTSLKCGTECGSCVPELKRMVSAHKQEAA</sequence>
<dbReference type="Gene3D" id="3.40.228.10">
    <property type="entry name" value="Dimethylsulfoxide Reductase, domain 2"/>
    <property type="match status" value="1"/>
</dbReference>
<dbReference type="InterPro" id="IPR006963">
    <property type="entry name" value="Mopterin_OxRdtase_4Fe-4S_dom"/>
</dbReference>
<comment type="cofactor">
    <cofactor evidence="2">
        <name>[4Fe-4S] cluster</name>
        <dbReference type="ChEBI" id="CHEBI:49883"/>
    </cofactor>
</comment>
<evidence type="ECO:0000256" key="10">
    <source>
        <dbReference type="ARBA" id="ARBA00023063"/>
    </source>
</evidence>
<evidence type="ECO:0000256" key="4">
    <source>
        <dbReference type="ARBA" id="ARBA00022485"/>
    </source>
</evidence>
<comment type="cofactor">
    <cofactor evidence="1">
        <name>Mo-bis(molybdopterin guanine dinucleotide)</name>
        <dbReference type="ChEBI" id="CHEBI:60539"/>
    </cofactor>
</comment>
<dbReference type="GO" id="GO:0045333">
    <property type="term" value="P:cellular respiration"/>
    <property type="evidence" value="ECO:0007669"/>
    <property type="project" value="UniProtKB-ARBA"/>
</dbReference>
<dbReference type="OrthoDB" id="7376058at2"/>
<dbReference type="GO" id="GO:1990204">
    <property type="term" value="C:oxidoreductase complex"/>
    <property type="evidence" value="ECO:0007669"/>
    <property type="project" value="UniProtKB-ARBA"/>
</dbReference>
<comment type="caution">
    <text evidence="12">The sequence shown here is derived from an EMBL/GenBank/DDBJ whole genome shotgun (WGS) entry which is preliminary data.</text>
</comment>
<dbReference type="Gene3D" id="3.40.50.740">
    <property type="match status" value="1"/>
</dbReference>
<dbReference type="GO" id="GO:0051539">
    <property type="term" value="F:4 iron, 4 sulfur cluster binding"/>
    <property type="evidence" value="ECO:0007669"/>
    <property type="project" value="UniProtKB-KW"/>
</dbReference>
<dbReference type="InterPro" id="IPR007419">
    <property type="entry name" value="BFD-like_2Fe2S-bd_dom"/>
</dbReference>
<dbReference type="AlphaFoldDB" id="A0A401JBD9"/>
<dbReference type="Pfam" id="PF00384">
    <property type="entry name" value="Molybdopterin"/>
    <property type="match status" value="1"/>
</dbReference>
<keyword evidence="10" id="KW-0534">Nitrate assimilation</keyword>
<evidence type="ECO:0000256" key="2">
    <source>
        <dbReference type="ARBA" id="ARBA00001966"/>
    </source>
</evidence>
<dbReference type="CDD" id="cd02754">
    <property type="entry name" value="MopB_Nitrate-R-NapA-like"/>
    <property type="match status" value="1"/>
</dbReference>
<dbReference type="RefSeq" id="WP_124703781.1">
    <property type="nucleotide sequence ID" value="NZ_BGOW01000003.1"/>
</dbReference>
<keyword evidence="5" id="KW-0500">Molybdenum</keyword>
<dbReference type="SUPFAM" id="SSF50692">
    <property type="entry name" value="ADC-like"/>
    <property type="match status" value="1"/>
</dbReference>
<dbReference type="GO" id="GO:0016020">
    <property type="term" value="C:membrane"/>
    <property type="evidence" value="ECO:0007669"/>
    <property type="project" value="TreeGrafter"/>
</dbReference>
<gene>
    <name evidence="12" type="ORF">SFMTTN_0762</name>
</gene>
<evidence type="ECO:0000256" key="8">
    <source>
        <dbReference type="ARBA" id="ARBA00023004"/>
    </source>
</evidence>
<keyword evidence="8" id="KW-0408">Iron</keyword>
<keyword evidence="7" id="KW-0560">Oxidoreductase</keyword>
<dbReference type="InterPro" id="IPR006655">
    <property type="entry name" value="Mopterin_OxRdtase_prok_CS"/>
</dbReference>
<evidence type="ECO:0000256" key="7">
    <source>
        <dbReference type="ARBA" id="ARBA00023002"/>
    </source>
</evidence>
<dbReference type="Gene3D" id="2.40.40.20">
    <property type="match status" value="1"/>
</dbReference>
<dbReference type="PROSITE" id="PS00490">
    <property type="entry name" value="MOLYBDOPTERIN_PROK_2"/>
    <property type="match status" value="1"/>
</dbReference>
<dbReference type="InterPro" id="IPR009010">
    <property type="entry name" value="Asp_de-COase-like_dom_sf"/>
</dbReference>
<dbReference type="Pfam" id="PF04324">
    <property type="entry name" value="Fer2_BFD"/>
    <property type="match status" value="1"/>
</dbReference>
<dbReference type="Gene3D" id="1.10.10.1100">
    <property type="entry name" value="BFD-like [2Fe-2S]-binding domain"/>
    <property type="match status" value="1"/>
</dbReference>
<dbReference type="SMART" id="SM00926">
    <property type="entry name" value="Molybdop_Fe4S4"/>
    <property type="match status" value="1"/>
</dbReference>
<keyword evidence="4" id="KW-0004">4Fe-4S</keyword>
<evidence type="ECO:0000256" key="9">
    <source>
        <dbReference type="ARBA" id="ARBA00023014"/>
    </source>
</evidence>
<keyword evidence="6" id="KW-0479">Metal-binding</keyword>
<accession>A0A401JBD9</accession>
<name>A0A401JBD9_9PROT</name>
<evidence type="ECO:0000313" key="13">
    <source>
        <dbReference type="Proteomes" id="UP000286806"/>
    </source>
</evidence>
<dbReference type="PANTHER" id="PTHR43105:SF9">
    <property type="entry name" value="NADPH-FE(3+) OXIDOREDUCTASE SUBUNIT ALPHA"/>
    <property type="match status" value="1"/>
</dbReference>
<dbReference type="Pfam" id="PF04879">
    <property type="entry name" value="Molybdop_Fe4S4"/>
    <property type="match status" value="1"/>
</dbReference>
<evidence type="ECO:0000313" key="12">
    <source>
        <dbReference type="EMBL" id="GBL44961.1"/>
    </source>
</evidence>
<feature type="domain" description="4Fe-4S Mo/W bis-MGD-type" evidence="11">
    <location>
        <begin position="7"/>
        <end position="63"/>
    </location>
</feature>
<comment type="similarity">
    <text evidence="3">Belongs to the prokaryotic molybdopterin-containing oxidoreductase family. NasA/NapA/NarB subfamily.</text>
</comment>
<evidence type="ECO:0000259" key="11">
    <source>
        <dbReference type="PROSITE" id="PS51669"/>
    </source>
</evidence>
<dbReference type="InterPro" id="IPR050123">
    <property type="entry name" value="Prok_molybdopt-oxidoreductase"/>
</dbReference>
<protein>
    <submittedName>
        <fullName evidence="12">Assimilatory nitrate reductase large subunit</fullName>
    </submittedName>
</protein>
<keyword evidence="9" id="KW-0411">Iron-sulfur</keyword>
<evidence type="ECO:0000256" key="1">
    <source>
        <dbReference type="ARBA" id="ARBA00001942"/>
    </source>
</evidence>
<dbReference type="GO" id="GO:0043546">
    <property type="term" value="F:molybdopterin cofactor binding"/>
    <property type="evidence" value="ECO:0007669"/>
    <property type="project" value="InterPro"/>
</dbReference>
<dbReference type="InterPro" id="IPR006657">
    <property type="entry name" value="MoPterin_dinucl-bd_dom"/>
</dbReference>
<dbReference type="InterPro" id="IPR041854">
    <property type="entry name" value="BFD-like_2Fe2S-bd_dom_sf"/>
</dbReference>
<organism evidence="12 13">
    <name type="scientific">Sulfuriferula multivorans</name>
    <dbReference type="NCBI Taxonomy" id="1559896"/>
    <lineage>
        <taxon>Bacteria</taxon>
        <taxon>Pseudomonadati</taxon>
        <taxon>Pseudomonadota</taxon>
        <taxon>Betaproteobacteria</taxon>
        <taxon>Nitrosomonadales</taxon>
        <taxon>Sulfuricellaceae</taxon>
        <taxon>Sulfuriferula</taxon>
    </lineage>
</organism>
<evidence type="ECO:0000256" key="3">
    <source>
        <dbReference type="ARBA" id="ARBA00008747"/>
    </source>
</evidence>
<evidence type="ECO:0000256" key="6">
    <source>
        <dbReference type="ARBA" id="ARBA00022723"/>
    </source>
</evidence>
<dbReference type="GO" id="GO:0042128">
    <property type="term" value="P:nitrate assimilation"/>
    <property type="evidence" value="ECO:0007669"/>
    <property type="project" value="UniProtKB-KW"/>
</dbReference>
<reference evidence="12 13" key="1">
    <citation type="journal article" date="2019" name="Front. Microbiol.">
        <title>Genomes of Neutrophilic Sulfur-Oxidizing Chemolithoautotrophs Representing 9 Proteobacterial Species From 8 Genera.</title>
        <authorList>
            <person name="Watanabe T."/>
            <person name="Kojima H."/>
            <person name="Umezawa K."/>
            <person name="Hori C."/>
            <person name="Takasuka T.E."/>
            <person name="Kato Y."/>
            <person name="Fukui M."/>
        </authorList>
    </citation>
    <scope>NUCLEOTIDE SEQUENCE [LARGE SCALE GENOMIC DNA]</scope>
    <source>
        <strain evidence="12 13">TTN</strain>
    </source>
</reference>
<dbReference type="CDD" id="cd02791">
    <property type="entry name" value="MopB_CT_Nitrate-R-NapA-like"/>
    <property type="match status" value="1"/>
</dbReference>
<dbReference type="PROSITE" id="PS51669">
    <property type="entry name" value="4FE4S_MOW_BIS_MGD"/>
    <property type="match status" value="1"/>
</dbReference>
<evidence type="ECO:0000256" key="5">
    <source>
        <dbReference type="ARBA" id="ARBA00022505"/>
    </source>
</evidence>
<keyword evidence="13" id="KW-1185">Reference proteome</keyword>
<dbReference type="GO" id="GO:0016491">
    <property type="term" value="F:oxidoreductase activity"/>
    <property type="evidence" value="ECO:0007669"/>
    <property type="project" value="UniProtKB-KW"/>
</dbReference>
<dbReference type="InterPro" id="IPR041957">
    <property type="entry name" value="CT_Nitrate-R-NapA-like"/>
</dbReference>
<dbReference type="InterPro" id="IPR006656">
    <property type="entry name" value="Mopterin_OxRdtase"/>
</dbReference>
<dbReference type="PANTHER" id="PTHR43105">
    <property type="entry name" value="RESPIRATORY NITRATE REDUCTASE"/>
    <property type="match status" value="1"/>
</dbReference>
<dbReference type="FunFam" id="3.40.228.10:FF:000002">
    <property type="entry name" value="Formate dehydrogenase subunit alpha"/>
    <property type="match status" value="1"/>
</dbReference>